<feature type="region of interest" description="Disordered" evidence="1">
    <location>
        <begin position="59"/>
        <end position="91"/>
    </location>
</feature>
<dbReference type="Gramene" id="AET7Gv20332500.18">
    <property type="protein sequence ID" value="AET7Gv20332500.18"/>
    <property type="gene ID" value="AET7Gv20332500"/>
</dbReference>
<evidence type="ECO:0000313" key="2">
    <source>
        <dbReference type="EnsemblPlants" id="AET7Gv20332500.18"/>
    </source>
</evidence>
<accession>A0A453QUX1</accession>
<protein>
    <submittedName>
        <fullName evidence="2">Uncharacterized protein</fullName>
    </submittedName>
</protein>
<evidence type="ECO:0000256" key="1">
    <source>
        <dbReference type="SAM" id="MobiDB-lite"/>
    </source>
</evidence>
<dbReference type="EnsemblPlants" id="AET7Gv20332500.18">
    <property type="protein sequence ID" value="AET7Gv20332500.18"/>
    <property type="gene ID" value="AET7Gv20332500"/>
</dbReference>
<reference evidence="2" key="4">
    <citation type="submission" date="2019-03" db="UniProtKB">
        <authorList>
            <consortium name="EnsemblPlants"/>
        </authorList>
    </citation>
    <scope>IDENTIFICATION</scope>
</reference>
<reference evidence="3" key="2">
    <citation type="journal article" date="2017" name="Nat. Plants">
        <title>The Aegilops tauschii genome reveals multiple impacts of transposons.</title>
        <authorList>
            <person name="Zhao G."/>
            <person name="Zou C."/>
            <person name="Li K."/>
            <person name="Wang K."/>
            <person name="Li T."/>
            <person name="Gao L."/>
            <person name="Zhang X."/>
            <person name="Wang H."/>
            <person name="Yang Z."/>
            <person name="Liu X."/>
            <person name="Jiang W."/>
            <person name="Mao L."/>
            <person name="Kong X."/>
            <person name="Jiao Y."/>
            <person name="Jia J."/>
        </authorList>
    </citation>
    <scope>NUCLEOTIDE SEQUENCE [LARGE SCALE GENOMIC DNA]</scope>
    <source>
        <strain evidence="3">cv. AL8/78</strain>
    </source>
</reference>
<reference evidence="2" key="3">
    <citation type="journal article" date="2017" name="Nature">
        <title>Genome sequence of the progenitor of the wheat D genome Aegilops tauschii.</title>
        <authorList>
            <person name="Luo M.C."/>
            <person name="Gu Y.Q."/>
            <person name="Puiu D."/>
            <person name="Wang H."/>
            <person name="Twardziok S.O."/>
            <person name="Deal K.R."/>
            <person name="Huo N."/>
            <person name="Zhu T."/>
            <person name="Wang L."/>
            <person name="Wang Y."/>
            <person name="McGuire P.E."/>
            <person name="Liu S."/>
            <person name="Long H."/>
            <person name="Ramasamy R.K."/>
            <person name="Rodriguez J.C."/>
            <person name="Van S.L."/>
            <person name="Yuan L."/>
            <person name="Wang Z."/>
            <person name="Xia Z."/>
            <person name="Xiao L."/>
            <person name="Anderson O.D."/>
            <person name="Ouyang S."/>
            <person name="Liang Y."/>
            <person name="Zimin A.V."/>
            <person name="Pertea G."/>
            <person name="Qi P."/>
            <person name="Bennetzen J.L."/>
            <person name="Dai X."/>
            <person name="Dawson M.W."/>
            <person name="Muller H.G."/>
            <person name="Kugler K."/>
            <person name="Rivarola-Duarte L."/>
            <person name="Spannagl M."/>
            <person name="Mayer K.F.X."/>
            <person name="Lu F.H."/>
            <person name="Bevan M.W."/>
            <person name="Leroy P."/>
            <person name="Li P."/>
            <person name="You F.M."/>
            <person name="Sun Q."/>
            <person name="Liu Z."/>
            <person name="Lyons E."/>
            <person name="Wicker T."/>
            <person name="Salzberg S.L."/>
            <person name="Devos K.M."/>
            <person name="Dvorak J."/>
        </authorList>
    </citation>
    <scope>NUCLEOTIDE SEQUENCE [LARGE SCALE GENOMIC DNA]</scope>
    <source>
        <strain evidence="2">cv. AL8/78</strain>
    </source>
</reference>
<dbReference type="AlphaFoldDB" id="A0A453QUX1"/>
<reference evidence="3" key="1">
    <citation type="journal article" date="2014" name="Science">
        <title>Ancient hybridizations among the ancestral genomes of bread wheat.</title>
        <authorList>
            <consortium name="International Wheat Genome Sequencing Consortium,"/>
            <person name="Marcussen T."/>
            <person name="Sandve S.R."/>
            <person name="Heier L."/>
            <person name="Spannagl M."/>
            <person name="Pfeifer M."/>
            <person name="Jakobsen K.S."/>
            <person name="Wulff B.B."/>
            <person name="Steuernagel B."/>
            <person name="Mayer K.F."/>
            <person name="Olsen O.A."/>
        </authorList>
    </citation>
    <scope>NUCLEOTIDE SEQUENCE [LARGE SCALE GENOMIC DNA]</scope>
    <source>
        <strain evidence="3">cv. AL8/78</strain>
    </source>
</reference>
<name>A0A453QUX1_AEGTS</name>
<keyword evidence="3" id="KW-1185">Reference proteome</keyword>
<sequence>PTNAAGSANLHPTPVVTGGQHMDRFLIPRRRHHDDGGGDTFVAVPAPVRLRPECDPLPLPLPLRSHSRPPFPHSRQPASHRPPRPLASPTCLLPPPSAPFPPLTRSSIPPSAFAFAFAPACALICWRGPDGDGGCESGRPSKASSRAGTGRVAGLLAVVGGSPGSRRHKLCLFLTSPPRRDGTRNWWWVHASSFSAASAPAGAPRVRLLGRAREGPAGLLL</sequence>
<evidence type="ECO:0000313" key="3">
    <source>
        <dbReference type="Proteomes" id="UP000015105"/>
    </source>
</evidence>
<dbReference type="Proteomes" id="UP000015105">
    <property type="component" value="Chromosome 7D"/>
</dbReference>
<organism evidence="2 3">
    <name type="scientific">Aegilops tauschii subsp. strangulata</name>
    <name type="common">Goatgrass</name>
    <dbReference type="NCBI Taxonomy" id="200361"/>
    <lineage>
        <taxon>Eukaryota</taxon>
        <taxon>Viridiplantae</taxon>
        <taxon>Streptophyta</taxon>
        <taxon>Embryophyta</taxon>
        <taxon>Tracheophyta</taxon>
        <taxon>Spermatophyta</taxon>
        <taxon>Magnoliopsida</taxon>
        <taxon>Liliopsida</taxon>
        <taxon>Poales</taxon>
        <taxon>Poaceae</taxon>
        <taxon>BOP clade</taxon>
        <taxon>Pooideae</taxon>
        <taxon>Triticodae</taxon>
        <taxon>Triticeae</taxon>
        <taxon>Triticinae</taxon>
        <taxon>Aegilops</taxon>
    </lineage>
</organism>
<reference evidence="2" key="5">
    <citation type="journal article" date="2021" name="G3 (Bethesda)">
        <title>Aegilops tauschii genome assembly Aet v5.0 features greater sequence contiguity and improved annotation.</title>
        <authorList>
            <person name="Wang L."/>
            <person name="Zhu T."/>
            <person name="Rodriguez J.C."/>
            <person name="Deal K.R."/>
            <person name="Dubcovsky J."/>
            <person name="McGuire P.E."/>
            <person name="Lux T."/>
            <person name="Spannagl M."/>
            <person name="Mayer K.F.X."/>
            <person name="Baldrich P."/>
            <person name="Meyers B.C."/>
            <person name="Huo N."/>
            <person name="Gu Y.Q."/>
            <person name="Zhou H."/>
            <person name="Devos K.M."/>
            <person name="Bennetzen J.L."/>
            <person name="Unver T."/>
            <person name="Budak H."/>
            <person name="Gulick P.J."/>
            <person name="Galiba G."/>
            <person name="Kalapos B."/>
            <person name="Nelson D.R."/>
            <person name="Li P."/>
            <person name="You F.M."/>
            <person name="Luo M.C."/>
            <person name="Dvorak J."/>
        </authorList>
    </citation>
    <scope>NUCLEOTIDE SEQUENCE [LARGE SCALE GENOMIC DNA]</scope>
    <source>
        <strain evidence="2">cv. AL8/78</strain>
    </source>
</reference>
<proteinExistence type="predicted"/>